<dbReference type="InterPro" id="IPR002744">
    <property type="entry name" value="MIP18-like"/>
</dbReference>
<keyword evidence="3" id="KW-1185">Reference proteome</keyword>
<evidence type="ECO:0000259" key="1">
    <source>
        <dbReference type="Pfam" id="PF01883"/>
    </source>
</evidence>
<dbReference type="SUPFAM" id="SSF117916">
    <property type="entry name" value="Fe-S cluster assembly (FSCA) domain-like"/>
    <property type="match status" value="1"/>
</dbReference>
<dbReference type="InterPro" id="IPR034904">
    <property type="entry name" value="FSCA_dom_sf"/>
</dbReference>
<dbReference type="Pfam" id="PF01883">
    <property type="entry name" value="FeS_assembly_P"/>
    <property type="match status" value="1"/>
</dbReference>
<reference evidence="2 3" key="1">
    <citation type="journal article" date="2017" name="BMC Genomics">
        <title>Comparative genomic and phylogenomic analyses of the Bifidobacteriaceae family.</title>
        <authorList>
            <person name="Lugli G.A."/>
            <person name="Milani C."/>
            <person name="Turroni F."/>
            <person name="Duranti S."/>
            <person name="Mancabelli L."/>
            <person name="Mangifesta M."/>
            <person name="Ferrario C."/>
            <person name="Modesto M."/>
            <person name="Mattarelli P."/>
            <person name="Jiri K."/>
            <person name="van Sinderen D."/>
            <person name="Ventura M."/>
        </authorList>
    </citation>
    <scope>NUCLEOTIDE SEQUENCE [LARGE SCALE GENOMIC DNA]</scope>
    <source>
        <strain evidence="2 3">LMG 21773</strain>
    </source>
</reference>
<evidence type="ECO:0000313" key="2">
    <source>
        <dbReference type="EMBL" id="OZG55960.1"/>
    </source>
</evidence>
<proteinExistence type="predicted"/>
<protein>
    <submittedName>
        <fullName evidence="2">Metal-sulfur cluster biosynthetic protein</fullName>
    </submittedName>
</protein>
<name>A0A261F9Y3_9BIFI</name>
<dbReference type="EMBL" id="MWWU01000002">
    <property type="protein sequence ID" value="OZG55960.1"/>
    <property type="molecule type" value="Genomic_DNA"/>
</dbReference>
<dbReference type="Proteomes" id="UP000228976">
    <property type="component" value="Unassembled WGS sequence"/>
</dbReference>
<accession>A0A261F9Y3</accession>
<sequence length="160" mass="17573">MADNNFEPEAVRKAREYASSGDFNPFSEQSFAPTLEASQKAGAAQPRKVELKAHDEVGEQTAQAVLDAMKDVIDPELGIDVVNLGLVYGVEIDEKGRAILTMTLTTPACPLTDLIEDEAASMLAPVVEYFRVDWVWTPAWDVSMITEDGRTMLNAIGYDF</sequence>
<dbReference type="OrthoDB" id="9805360at2"/>
<feature type="domain" description="MIP18 family-like" evidence="1">
    <location>
        <begin position="63"/>
        <end position="125"/>
    </location>
</feature>
<dbReference type="RefSeq" id="WP_094690082.1">
    <property type="nucleotide sequence ID" value="NZ_JACBYZ010000001.1"/>
</dbReference>
<evidence type="ECO:0000313" key="3">
    <source>
        <dbReference type="Proteomes" id="UP000228976"/>
    </source>
</evidence>
<dbReference type="PANTHER" id="PTHR42831">
    <property type="entry name" value="FE-S PROTEIN MATURATION AUXILIARY FACTOR YITW"/>
    <property type="match status" value="1"/>
</dbReference>
<dbReference type="PANTHER" id="PTHR42831:SF1">
    <property type="entry name" value="FE-S PROTEIN MATURATION AUXILIARY FACTOR YITW"/>
    <property type="match status" value="1"/>
</dbReference>
<dbReference type="AlphaFoldDB" id="A0A261F9Y3"/>
<gene>
    <name evidence="2" type="ORF">AEAE_0448</name>
</gene>
<dbReference type="InterPro" id="IPR052339">
    <property type="entry name" value="Fe-S_Maturation_MIP18"/>
</dbReference>
<dbReference type="Gene3D" id="3.30.300.130">
    <property type="entry name" value="Fe-S cluster assembly (FSCA)"/>
    <property type="match status" value="1"/>
</dbReference>
<comment type="caution">
    <text evidence="2">The sequence shown here is derived from an EMBL/GenBank/DDBJ whole genome shotgun (WGS) entry which is preliminary data.</text>
</comment>
<organism evidence="2 3">
    <name type="scientific">Aeriscardovia aeriphila</name>
    <dbReference type="NCBI Taxonomy" id="218139"/>
    <lineage>
        <taxon>Bacteria</taxon>
        <taxon>Bacillati</taxon>
        <taxon>Actinomycetota</taxon>
        <taxon>Actinomycetes</taxon>
        <taxon>Bifidobacteriales</taxon>
        <taxon>Bifidobacteriaceae</taxon>
        <taxon>Aeriscardovia</taxon>
    </lineage>
</organism>